<feature type="transmembrane region" description="Helical" evidence="1">
    <location>
        <begin position="24"/>
        <end position="43"/>
    </location>
</feature>
<feature type="transmembrane region" description="Helical" evidence="1">
    <location>
        <begin position="49"/>
        <end position="71"/>
    </location>
</feature>
<accession>A0A1I4DNK0</accession>
<protein>
    <submittedName>
        <fullName evidence="2">Uncharacterized protein</fullName>
    </submittedName>
</protein>
<dbReference type="AlphaFoldDB" id="A0A1I4DNK0"/>
<evidence type="ECO:0000256" key="1">
    <source>
        <dbReference type="SAM" id="Phobius"/>
    </source>
</evidence>
<keyword evidence="1" id="KW-0812">Transmembrane</keyword>
<gene>
    <name evidence="2" type="ORF">SAMN04488498_11887</name>
</gene>
<reference evidence="2 3" key="1">
    <citation type="submission" date="2016-10" db="EMBL/GenBank/DDBJ databases">
        <authorList>
            <person name="Varghese N."/>
            <person name="Submissions S."/>
        </authorList>
    </citation>
    <scope>NUCLEOTIDE SEQUENCE [LARGE SCALE GENOMIC DNA]</scope>
    <source>
        <strain evidence="2 3">DSM 21822</strain>
    </source>
</reference>
<dbReference type="Proteomes" id="UP000323300">
    <property type="component" value="Unassembled WGS sequence"/>
</dbReference>
<evidence type="ECO:0000313" key="2">
    <source>
        <dbReference type="EMBL" id="SFK94539.1"/>
    </source>
</evidence>
<evidence type="ECO:0000313" key="3">
    <source>
        <dbReference type="Proteomes" id="UP000323300"/>
    </source>
</evidence>
<dbReference type="EMBL" id="FOSL01000018">
    <property type="protein sequence ID" value="SFK94539.1"/>
    <property type="molecule type" value="Genomic_DNA"/>
</dbReference>
<organism evidence="2 3">
    <name type="scientific">Neomesorhizobium albiziae</name>
    <dbReference type="NCBI Taxonomy" id="335020"/>
    <lineage>
        <taxon>Bacteria</taxon>
        <taxon>Pseudomonadati</taxon>
        <taxon>Pseudomonadota</taxon>
        <taxon>Alphaproteobacteria</taxon>
        <taxon>Hyphomicrobiales</taxon>
        <taxon>Phyllobacteriaceae</taxon>
        <taxon>Neomesorhizobium</taxon>
    </lineage>
</organism>
<keyword evidence="1" id="KW-1133">Transmembrane helix</keyword>
<keyword evidence="3" id="KW-1185">Reference proteome</keyword>
<keyword evidence="1" id="KW-0472">Membrane</keyword>
<dbReference type="RefSeq" id="WP_149762623.1">
    <property type="nucleotide sequence ID" value="NZ_BSPE01000023.1"/>
</dbReference>
<proteinExistence type="predicted"/>
<name>A0A1I4DNK0_9HYPH</name>
<dbReference type="OrthoDB" id="9938571at2"/>
<sequence>MPPDSPTDNHSEALKLFKDWNDKLLITAVAALGWVVGNSLPGIYSLKFASAACLALSIAFGILTLALIPLIREQWDEKHLDYQLKEEGRAKSIYNVRPFFWSAKYLGIKPRLTNVCMPSHALFYLGIVLYVASVASGEKATLDAAIGGKTAMFWTRPEIGVYPPLGN</sequence>